<keyword evidence="1" id="KW-0489">Methyltransferase</keyword>
<keyword evidence="2" id="KW-1185">Reference proteome</keyword>
<dbReference type="EMBL" id="JAMQAW010000008">
    <property type="protein sequence ID" value="MCM2388816.1"/>
    <property type="molecule type" value="Genomic_DNA"/>
</dbReference>
<dbReference type="GO" id="GO:0008168">
    <property type="term" value="F:methyltransferase activity"/>
    <property type="evidence" value="ECO:0007669"/>
    <property type="project" value="UniProtKB-KW"/>
</dbReference>
<dbReference type="SUPFAM" id="SSF53335">
    <property type="entry name" value="S-adenosyl-L-methionine-dependent methyltransferases"/>
    <property type="match status" value="1"/>
</dbReference>
<sequence>YTTVPGLAAPPFVVTLRNHGSAERVDATPLATVTAGGNHHGLVIPFRKGSTPKHVAEPLHTLSTRDSAGLVRPAVDIEDCHFRMLQWREQMNAQRFPESYIVRGTSKAAKTMQAGNAVSCNVPEWLGHAVASVL</sequence>
<evidence type="ECO:0000313" key="1">
    <source>
        <dbReference type="EMBL" id="MCM2388816.1"/>
    </source>
</evidence>
<name>A0ABT0UKC9_9ACTN</name>
<gene>
    <name evidence="1" type="ORF">NBG84_11020</name>
</gene>
<feature type="non-terminal residue" evidence="1">
    <location>
        <position position="1"/>
    </location>
</feature>
<evidence type="ECO:0000313" key="2">
    <source>
        <dbReference type="Proteomes" id="UP001431429"/>
    </source>
</evidence>
<accession>A0ABT0UKC9</accession>
<reference evidence="1" key="1">
    <citation type="submission" date="2022-06" db="EMBL/GenBank/DDBJ databases">
        <title>Genome public.</title>
        <authorList>
            <person name="Sun Q."/>
        </authorList>
    </citation>
    <scope>NUCLEOTIDE SEQUENCE</scope>
    <source>
        <strain evidence="1">CWNU-1</strain>
    </source>
</reference>
<organism evidence="1 2">
    <name type="scientific">Streptomyces albipurpureus</name>
    <dbReference type="NCBI Taxonomy" id="2897419"/>
    <lineage>
        <taxon>Bacteria</taxon>
        <taxon>Bacillati</taxon>
        <taxon>Actinomycetota</taxon>
        <taxon>Actinomycetes</taxon>
        <taxon>Kitasatosporales</taxon>
        <taxon>Streptomycetaceae</taxon>
        <taxon>Streptomyces</taxon>
    </lineage>
</organism>
<keyword evidence="1" id="KW-0808">Transferase</keyword>
<protein>
    <submittedName>
        <fullName evidence="1">DNA cytosine methyltransferase</fullName>
    </submittedName>
</protein>
<dbReference type="InterPro" id="IPR029063">
    <property type="entry name" value="SAM-dependent_MTases_sf"/>
</dbReference>
<comment type="caution">
    <text evidence="1">The sequence shown here is derived from an EMBL/GenBank/DDBJ whole genome shotgun (WGS) entry which is preliminary data.</text>
</comment>
<dbReference type="GO" id="GO:0032259">
    <property type="term" value="P:methylation"/>
    <property type="evidence" value="ECO:0007669"/>
    <property type="project" value="UniProtKB-KW"/>
</dbReference>
<proteinExistence type="predicted"/>
<dbReference type="Gene3D" id="3.90.120.10">
    <property type="entry name" value="DNA Methylase, subunit A, domain 2"/>
    <property type="match status" value="1"/>
</dbReference>
<dbReference type="Proteomes" id="UP001431429">
    <property type="component" value="Unassembled WGS sequence"/>
</dbReference>